<dbReference type="EMBL" id="MTEJ01000024">
    <property type="protein sequence ID" value="OQX14757.1"/>
    <property type="molecule type" value="Genomic_DNA"/>
</dbReference>
<organism evidence="3 4">
    <name type="scientific">Thiothrix lacustris</name>
    <dbReference type="NCBI Taxonomy" id="525917"/>
    <lineage>
        <taxon>Bacteria</taxon>
        <taxon>Pseudomonadati</taxon>
        <taxon>Pseudomonadota</taxon>
        <taxon>Gammaproteobacteria</taxon>
        <taxon>Thiotrichales</taxon>
        <taxon>Thiotrichaceae</taxon>
        <taxon>Thiothrix</taxon>
    </lineage>
</organism>
<keyword evidence="1" id="KW-0812">Transmembrane</keyword>
<feature type="domain" description="DUF4350" evidence="2">
    <location>
        <begin position="42"/>
        <end position="230"/>
    </location>
</feature>
<evidence type="ECO:0000313" key="4">
    <source>
        <dbReference type="Proteomes" id="UP000192491"/>
    </source>
</evidence>
<name>A0A1Y1QW11_9GAMM</name>
<protein>
    <recommendedName>
        <fullName evidence="2">DUF4350 domain-containing protein</fullName>
    </recommendedName>
</protein>
<sequence>MKLQSLLIGLFVALFTTAGVFWFLNTYEYKEVDEYSGFRGEARENPLFAARLFLKRMGIPSERHTSLPTLPDTDTVLVIDTDRYTLSRQKSAAILAWVASGGHLITRTRYLTSDPDAEDTAEATTATDHDVLQLMLGITTGKHIIPEDDDLPLEAELSTMSRPLQVDPEFFYALASTATQVYPQEYHDDAAWLLEIKHGDGLITWAANLDFIENSALDDHDHAEFFWHMLHGLHDKPQAVWLIHSDDMPALSTLLWEHAWALLLTLAVFIPLTILALSPRFGPLIPKPAPERRRILEHIHASGLFMWQRHRKHADTQYDAFVARVTQLLPSTRKQHDNSNPDA</sequence>
<proteinExistence type="predicted"/>
<accession>A0A1Y1QW11</accession>
<feature type="transmembrane region" description="Helical" evidence="1">
    <location>
        <begin position="259"/>
        <end position="277"/>
    </location>
</feature>
<dbReference type="InterPro" id="IPR025646">
    <property type="entry name" value="DUF4350"/>
</dbReference>
<reference evidence="3 4" key="1">
    <citation type="submission" date="2017-01" db="EMBL/GenBank/DDBJ databases">
        <title>Novel large sulfur bacteria in the metagenomes of groundwater-fed chemosynthetic microbial mats in the Lake Huron basin.</title>
        <authorList>
            <person name="Sharrar A.M."/>
            <person name="Flood B.E."/>
            <person name="Bailey J.V."/>
            <person name="Jones D.S."/>
            <person name="Biddanda B."/>
            <person name="Ruberg S.A."/>
            <person name="Marcus D.N."/>
            <person name="Dick G.J."/>
        </authorList>
    </citation>
    <scope>NUCLEOTIDE SEQUENCE [LARGE SCALE GENOMIC DNA]</scope>
    <source>
        <strain evidence="3">A8</strain>
    </source>
</reference>
<gene>
    <name evidence="3" type="ORF">BWK73_08630</name>
</gene>
<evidence type="ECO:0000256" key="1">
    <source>
        <dbReference type="SAM" id="Phobius"/>
    </source>
</evidence>
<evidence type="ECO:0000313" key="3">
    <source>
        <dbReference type="EMBL" id="OQX14757.1"/>
    </source>
</evidence>
<keyword evidence="1" id="KW-1133">Transmembrane helix</keyword>
<keyword evidence="1" id="KW-0472">Membrane</keyword>
<comment type="caution">
    <text evidence="3">The sequence shown here is derived from an EMBL/GenBank/DDBJ whole genome shotgun (WGS) entry which is preliminary data.</text>
</comment>
<evidence type="ECO:0000259" key="2">
    <source>
        <dbReference type="Pfam" id="PF14258"/>
    </source>
</evidence>
<dbReference type="Pfam" id="PF14258">
    <property type="entry name" value="DUF4350"/>
    <property type="match status" value="1"/>
</dbReference>
<dbReference type="AlphaFoldDB" id="A0A1Y1QW11"/>
<dbReference type="Proteomes" id="UP000192491">
    <property type="component" value="Unassembled WGS sequence"/>
</dbReference>